<dbReference type="OrthoDB" id="8774892at2759"/>
<proteinExistence type="predicted"/>
<gene>
    <name evidence="1" type="ORF">OFUS_LOCUS10504</name>
</gene>
<evidence type="ECO:0000313" key="2">
    <source>
        <dbReference type="Proteomes" id="UP000749559"/>
    </source>
</evidence>
<organism evidence="1 2">
    <name type="scientific">Owenia fusiformis</name>
    <name type="common">Polychaete worm</name>
    <dbReference type="NCBI Taxonomy" id="6347"/>
    <lineage>
        <taxon>Eukaryota</taxon>
        <taxon>Metazoa</taxon>
        <taxon>Spiralia</taxon>
        <taxon>Lophotrochozoa</taxon>
        <taxon>Annelida</taxon>
        <taxon>Polychaeta</taxon>
        <taxon>Sedentaria</taxon>
        <taxon>Canalipalpata</taxon>
        <taxon>Sabellida</taxon>
        <taxon>Oweniida</taxon>
        <taxon>Oweniidae</taxon>
        <taxon>Owenia</taxon>
    </lineage>
</organism>
<sequence>MATKDHGVNLSLPSLTGLTHVHFKAVPRRYEETKPVIVQDFSHRKIINIGQEIQKRTIKIAEEEKELVRQETERRIWDEAHGLQKEAVERTKQKCKNEQEKSEKKLMKTYDKKINSEILRVMGEQQKIAFNQVQDERSAGEKRLKDAVSVTEERCHQELLDAVAKARAEERKIAADEATRVAQQHAMKFAEALAACAADKQSALEQLTEKMTAIKVDAVRVARAQEQEIAAQKLADMKNYYEHQISVLKETIQGRIAEIDQLHNDIKELEILKAKVEKELKSTRNEFQNFIDMCSKKYDRGQSEFMIPSMKKFERMKTVI</sequence>
<dbReference type="PANTHER" id="PTHR34645:SF1">
    <property type="entry name" value="GENE 136-RELATED"/>
    <property type="match status" value="1"/>
</dbReference>
<dbReference type="PANTHER" id="PTHR34645">
    <property type="entry name" value="SIMILAR TO HYPOTHETICAL PROTEIN"/>
    <property type="match status" value="1"/>
</dbReference>
<comment type="caution">
    <text evidence="1">The sequence shown here is derived from an EMBL/GenBank/DDBJ whole genome shotgun (WGS) entry which is preliminary data.</text>
</comment>
<keyword evidence="2" id="KW-1185">Reference proteome</keyword>
<accession>A0A8J1XGH0</accession>
<name>A0A8J1XGH0_OWEFU</name>
<dbReference type="EMBL" id="CAIIXF020000005">
    <property type="protein sequence ID" value="CAH1784278.1"/>
    <property type="molecule type" value="Genomic_DNA"/>
</dbReference>
<dbReference type="AlphaFoldDB" id="A0A8J1XGH0"/>
<protein>
    <submittedName>
        <fullName evidence="1">Uncharacterized protein</fullName>
    </submittedName>
</protein>
<evidence type="ECO:0000313" key="1">
    <source>
        <dbReference type="EMBL" id="CAH1784278.1"/>
    </source>
</evidence>
<dbReference type="InterPro" id="IPR038927">
    <property type="entry name" value="C6orf163"/>
</dbReference>
<dbReference type="Proteomes" id="UP000749559">
    <property type="component" value="Unassembled WGS sequence"/>
</dbReference>
<reference evidence="1" key="1">
    <citation type="submission" date="2022-03" db="EMBL/GenBank/DDBJ databases">
        <authorList>
            <person name="Martin C."/>
        </authorList>
    </citation>
    <scope>NUCLEOTIDE SEQUENCE</scope>
</reference>